<evidence type="ECO:0000313" key="2">
    <source>
        <dbReference type="Proteomes" id="UP000637061"/>
    </source>
</evidence>
<reference evidence="1" key="1">
    <citation type="submission" date="2020-12" db="EMBL/GenBank/DDBJ databases">
        <title>Enhanced detection system for hospital associated transmission using whole genome sequencing surveillance.</title>
        <authorList>
            <person name="Harrison L.H."/>
            <person name="Van Tyne D."/>
            <person name="Marsh J.W."/>
            <person name="Griffith M.P."/>
            <person name="Snyder D.J."/>
            <person name="Cooper V.S."/>
            <person name="Mustapha M."/>
        </authorList>
    </citation>
    <scope>NUCLEOTIDE SEQUENCE</scope>
    <source>
        <strain evidence="1">PSB00042</strain>
    </source>
</reference>
<comment type="caution">
    <text evidence="1">The sequence shown here is derived from an EMBL/GenBank/DDBJ whole genome shotgun (WGS) entry which is preliminary data.</text>
</comment>
<proteinExistence type="predicted"/>
<dbReference type="AlphaFoldDB" id="A0A8I1EIG8"/>
<accession>A0A8I1EIG8</accession>
<dbReference type="RefSeq" id="WP_198747711.1">
    <property type="nucleotide sequence ID" value="NZ_JAEHTE010000023.1"/>
</dbReference>
<name>A0A8I1EIG8_PSEPU</name>
<evidence type="ECO:0000313" key="1">
    <source>
        <dbReference type="EMBL" id="MBI6885783.1"/>
    </source>
</evidence>
<dbReference type="Proteomes" id="UP000637061">
    <property type="component" value="Unassembled WGS sequence"/>
</dbReference>
<sequence length="69" mass="7412">MSIANSNCVDFDEKSVAWEAHGSKIFARPNAQSEAIEVGEFPCNAALAEHIVELHNRDLSGAQEKAAGE</sequence>
<gene>
    <name evidence="1" type="ORF">JEU22_17900</name>
</gene>
<protein>
    <submittedName>
        <fullName evidence="1">Uncharacterized protein</fullName>
    </submittedName>
</protein>
<organism evidence="1 2">
    <name type="scientific">Pseudomonas putida</name>
    <name type="common">Arthrobacter siderocapsulatus</name>
    <dbReference type="NCBI Taxonomy" id="303"/>
    <lineage>
        <taxon>Bacteria</taxon>
        <taxon>Pseudomonadati</taxon>
        <taxon>Pseudomonadota</taxon>
        <taxon>Gammaproteobacteria</taxon>
        <taxon>Pseudomonadales</taxon>
        <taxon>Pseudomonadaceae</taxon>
        <taxon>Pseudomonas</taxon>
    </lineage>
</organism>
<dbReference type="EMBL" id="JAEHTE010000023">
    <property type="protein sequence ID" value="MBI6885783.1"/>
    <property type="molecule type" value="Genomic_DNA"/>
</dbReference>